<dbReference type="PROSITE" id="PS51257">
    <property type="entry name" value="PROKAR_LIPOPROTEIN"/>
    <property type="match status" value="1"/>
</dbReference>
<dbReference type="Pfam" id="PF14530">
    <property type="entry name" value="DUF4439"/>
    <property type="match status" value="1"/>
</dbReference>
<evidence type="ECO:0000259" key="1">
    <source>
        <dbReference type="Pfam" id="PF14530"/>
    </source>
</evidence>
<evidence type="ECO:0000313" key="3">
    <source>
        <dbReference type="Proteomes" id="UP000523614"/>
    </source>
</evidence>
<reference evidence="2 3" key="1">
    <citation type="journal article" date="2020" name="Biotechnol. Biofuels">
        <title>New insights from the biogas microbiome by comprehensive genome-resolved metagenomics of nearly 1600 species originating from multiple anaerobic digesters.</title>
        <authorList>
            <person name="Campanaro S."/>
            <person name="Treu L."/>
            <person name="Rodriguez-R L.M."/>
            <person name="Kovalovszki A."/>
            <person name="Ziels R.M."/>
            <person name="Maus I."/>
            <person name="Zhu X."/>
            <person name="Kougias P.G."/>
            <person name="Basile A."/>
            <person name="Luo G."/>
            <person name="Schluter A."/>
            <person name="Konstantinidis K.T."/>
            <person name="Angelidaki I."/>
        </authorList>
    </citation>
    <scope>NUCLEOTIDE SEQUENCE [LARGE SCALE GENOMIC DNA]</scope>
    <source>
        <strain evidence="2">AS06rmzACSIP_235</strain>
    </source>
</reference>
<dbReference type="InterPro" id="IPR029447">
    <property type="entry name" value="DUF4439"/>
</dbReference>
<dbReference type="EMBL" id="JAAYYP010000353">
    <property type="protein sequence ID" value="NLF91632.1"/>
    <property type="molecule type" value="Genomic_DNA"/>
</dbReference>
<evidence type="ECO:0000313" key="2">
    <source>
        <dbReference type="EMBL" id="NLF91632.1"/>
    </source>
</evidence>
<protein>
    <submittedName>
        <fullName evidence="2">DUF4439 domain-containing protein</fullName>
    </submittedName>
</protein>
<proteinExistence type="predicted"/>
<dbReference type="AlphaFoldDB" id="A0A847HCH1"/>
<dbReference type="InterPro" id="IPR012347">
    <property type="entry name" value="Ferritin-like"/>
</dbReference>
<organism evidence="2 3">
    <name type="scientific">Corynebacterium marinum</name>
    <dbReference type="NCBI Taxonomy" id="349751"/>
    <lineage>
        <taxon>Bacteria</taxon>
        <taxon>Bacillati</taxon>
        <taxon>Actinomycetota</taxon>
        <taxon>Actinomycetes</taxon>
        <taxon>Mycobacteriales</taxon>
        <taxon>Corynebacteriaceae</taxon>
        <taxon>Corynebacterium</taxon>
    </lineage>
</organism>
<gene>
    <name evidence="2" type="ORF">GX570_09865</name>
</gene>
<comment type="caution">
    <text evidence="2">The sequence shown here is derived from an EMBL/GenBank/DDBJ whole genome shotgun (WGS) entry which is preliminary data.</text>
</comment>
<dbReference type="SUPFAM" id="SSF47240">
    <property type="entry name" value="Ferritin-like"/>
    <property type="match status" value="1"/>
</dbReference>
<dbReference type="Proteomes" id="UP000523614">
    <property type="component" value="Unassembled WGS sequence"/>
</dbReference>
<accession>A0A847HCH1</accession>
<dbReference type="Gene3D" id="1.20.1260.10">
    <property type="match status" value="1"/>
</dbReference>
<feature type="domain" description="DUF4439" evidence="1">
    <location>
        <begin position="151"/>
        <end position="261"/>
    </location>
</feature>
<name>A0A847HCH1_9CORY</name>
<dbReference type="InterPro" id="IPR009078">
    <property type="entry name" value="Ferritin-like_SF"/>
</dbReference>
<sequence>MNRRLALLLTVPLLTSCTVEDVAATFGPRPDAQVAALADRAASDAAALSGEEAELRARHAGELGDEITRLCGTHADGTVPESCAFQPEVTALPQVSIDDSLALTLGADLPAESHALAVRQAVDMAAVSPADLPARLDPSPSPDSGAADAARELLVREYATAWGLGVARARLDPARQEAVDELVDAHESRIRILREVLEPFGEVPVAEPGYELEGLDEPVDAASAEDFVTRVEEGLAGAWLAAAVEAAPGAWQEFAVRGTAEVETALGAYSAG</sequence>